<sequence>MSLLVVVIIAILTKPSSKGLELSDCNLDAVATTHVHFFVDEEVLALSTLDEVKKSMNKSVKYANQVLENSCIPLRRKIGKISAISLEKDSVNNLSSAWKVVRKTLESKGVTFSDTHTNELYGLIFHERHAKKLGLSGQASPYFGGGFFAISSGAPIHALEHELGHLSWAQHRESNPIPNLTLFLKSATPQDYQGKLVSYARAFRCGDSGTIMSYETNILPIYSSPLVKYQDDVCGDIDNGDNARVLREFALELLKQEREQQPKI</sequence>
<gene>
    <name evidence="1" type="ORF">APQ14_19055</name>
</gene>
<dbReference type="AlphaFoldDB" id="A0A109D558"/>
<reference evidence="1 2" key="1">
    <citation type="submission" date="2015-11" db="EMBL/GenBank/DDBJ databases">
        <title>Draft WGS of Vibrio toranzoniae.</title>
        <authorList>
            <person name="Lasa A."/>
            <person name="Romalde J.L."/>
        </authorList>
    </citation>
    <scope>NUCLEOTIDE SEQUENCE [LARGE SCALE GENOMIC DNA]</scope>
    <source>
        <strain evidence="1 2">Vb 10.8</strain>
    </source>
</reference>
<dbReference type="Proteomes" id="UP000057389">
    <property type="component" value="Unassembled WGS sequence"/>
</dbReference>
<keyword evidence="2" id="KW-1185">Reference proteome</keyword>
<accession>A0A109D558</accession>
<protein>
    <submittedName>
        <fullName evidence="1">Uncharacterized protein</fullName>
    </submittedName>
</protein>
<comment type="caution">
    <text evidence="1">The sequence shown here is derived from an EMBL/GenBank/DDBJ whole genome shotgun (WGS) entry which is preliminary data.</text>
</comment>
<organism evidence="1 2">
    <name type="scientific">Vibrio toranzoniae</name>
    <dbReference type="NCBI Taxonomy" id="1194427"/>
    <lineage>
        <taxon>Bacteria</taxon>
        <taxon>Pseudomonadati</taxon>
        <taxon>Pseudomonadota</taxon>
        <taxon>Gammaproteobacteria</taxon>
        <taxon>Vibrionales</taxon>
        <taxon>Vibrionaceae</taxon>
        <taxon>Vibrio</taxon>
    </lineage>
</organism>
<dbReference type="OrthoDB" id="5818880at2"/>
<evidence type="ECO:0000313" key="1">
    <source>
        <dbReference type="EMBL" id="KWT99094.1"/>
    </source>
</evidence>
<proteinExistence type="predicted"/>
<name>A0A109D558_9VIBR</name>
<dbReference type="EMBL" id="LMXU01000042">
    <property type="protein sequence ID" value="KWT99094.1"/>
    <property type="molecule type" value="Genomic_DNA"/>
</dbReference>
<evidence type="ECO:0000313" key="2">
    <source>
        <dbReference type="Proteomes" id="UP000057389"/>
    </source>
</evidence>